<evidence type="ECO:0000259" key="5">
    <source>
        <dbReference type="PROSITE" id="PS51339"/>
    </source>
</evidence>
<dbReference type="InParanoid" id="A0A151ZAY6"/>
<comment type="similarity">
    <text evidence="1">Belongs to the protein-tyrosine phosphatase family. Non-receptor class myotubularin subfamily.</text>
</comment>
<dbReference type="InterPro" id="IPR011993">
    <property type="entry name" value="PH-like_dom_sf"/>
</dbReference>
<dbReference type="PROSITE" id="PS00383">
    <property type="entry name" value="TYR_PHOSPHATASE_1"/>
    <property type="match status" value="1"/>
</dbReference>
<feature type="compositionally biased region" description="Low complexity" evidence="4">
    <location>
        <begin position="1"/>
        <end position="19"/>
    </location>
</feature>
<feature type="compositionally biased region" description="Basic and acidic residues" evidence="4">
    <location>
        <begin position="934"/>
        <end position="948"/>
    </location>
</feature>
<feature type="region of interest" description="Disordered" evidence="4">
    <location>
        <begin position="128"/>
        <end position="163"/>
    </location>
</feature>
<dbReference type="InterPro" id="IPR010569">
    <property type="entry name" value="Myotubularin-like_Pase_dom"/>
</dbReference>
<feature type="compositionally biased region" description="Low complexity" evidence="4">
    <location>
        <begin position="130"/>
        <end position="163"/>
    </location>
</feature>
<evidence type="ECO:0000256" key="1">
    <source>
        <dbReference type="ARBA" id="ARBA00007471"/>
    </source>
</evidence>
<sequence length="966" mass="110016">MNSRLPSNNQPPLNPSQSSYLFSPPNSPGVGISPDNSMNSSSSNNGNSSYQKSRTESFDLQNMDPKDKLEKLKDITSKTIDTIIFKINDMKREKQFLQSFKDIMKISESLVEIERSLDSINIKDINIGASSSSSSSSTSTSSTNPPSINNSNNSNNNNNSNVVNISGKDTISSIDTNTSDLIKIIHSKSNFSKKGAKIQERSTNSIDSIYQIIHKCLDNIKNMLLVVKKQLIFEDSVPEALKVGQTIRNIRNQINIFRTISLPENLQLADSEKILLKVENCNYHIYHEQPSDSNTSNSNSNGHNHASDGKSNDSRDTVDDFINGILFLTNYQIIFIGQNSKNECFIKYFSLHSINKLHKYGKKKKSVGEFMYRLNFICKDYRNHIISFDKSNNGLKDVRKCIDYHFSQNNQFCYSYRTEYSKIENVNLGWNIYNQREELARMGIPCQEWRISDVNTNYFLCDSYPSLLIVPDSISDDHLKQVSQFRSKGRIPSLTYRHWSNKCTITRCSQPLVGIGRNRCEEDESLLNAIRLTSAATGSSGSLSTATSQPKEKILYIIDARPYASAFGNRAKGAGFELIGNYPGCVIEFLGIPNIHSMRHSLLKFKEVCSSSIQDEDHWYSNIESSGWMEYTKLLLQASTRVVKIIHMQHSNVLIHCSDGWDRTSQMCSLAEILLDPFYRTIRGFQILIEKDWLSFGYKFAQRHGQINGKDEDERSPIFYQFFEALYQLLLQFPGKFEYNSHFLRVILYHSYSGKYGNFLFNTEKDRIQSNIQGKTISLWVEMEENIKDYLNPLYVPTLGKDKEVLIPDCSIKNMRVWKQLHINSTPDSDFYDPQEKIIRQLMDRALDDRSDQLKLANPLKSNRARTTSMSLSSSGGAIRRLNHSSSQMNLPTSSFSLNNNAIPMNVLDLDNNLIYDQKSNNTIPSSSSSSSSSKDKDKHEKSLKDGKSSVGKSFFRRKESSKQLH</sequence>
<accession>A0A151ZAY6</accession>
<evidence type="ECO:0000256" key="2">
    <source>
        <dbReference type="PIRSR" id="PIRSR630564-1"/>
    </source>
</evidence>
<dbReference type="InterPro" id="IPR030564">
    <property type="entry name" value="Myotubularin"/>
</dbReference>
<dbReference type="GO" id="GO:0046856">
    <property type="term" value="P:phosphatidylinositol dephosphorylation"/>
    <property type="evidence" value="ECO:0007669"/>
    <property type="project" value="TreeGrafter"/>
</dbReference>
<feature type="binding site" evidence="3">
    <location>
        <begin position="569"/>
        <end position="572"/>
    </location>
    <ligand>
        <name>substrate</name>
    </ligand>
</feature>
<dbReference type="STRING" id="361077.A0A151ZAY6"/>
<dbReference type="SMART" id="SM00404">
    <property type="entry name" value="PTPc_motif"/>
    <property type="match status" value="1"/>
</dbReference>
<evidence type="ECO:0000313" key="7">
    <source>
        <dbReference type="Proteomes" id="UP000076078"/>
    </source>
</evidence>
<dbReference type="SUPFAM" id="SSF50729">
    <property type="entry name" value="PH domain-like"/>
    <property type="match status" value="1"/>
</dbReference>
<evidence type="ECO:0000256" key="4">
    <source>
        <dbReference type="SAM" id="MobiDB-lite"/>
    </source>
</evidence>
<dbReference type="InterPro" id="IPR016130">
    <property type="entry name" value="Tyr_Pase_AS"/>
</dbReference>
<reference evidence="6 7" key="1">
    <citation type="submission" date="2015-12" db="EMBL/GenBank/DDBJ databases">
        <title>Dictyostelia acquired genes for synthesis and detection of signals that induce cell-type specialization by lateral gene transfer from prokaryotes.</title>
        <authorList>
            <person name="Gloeckner G."/>
            <person name="Schaap P."/>
        </authorList>
    </citation>
    <scope>NUCLEOTIDE SEQUENCE [LARGE SCALE GENOMIC DNA]</scope>
    <source>
        <strain evidence="6 7">TK</strain>
    </source>
</reference>
<dbReference type="FunCoup" id="A0A151ZAY6">
    <property type="interactions" value="134"/>
</dbReference>
<feature type="region of interest" description="Disordered" evidence="4">
    <location>
        <begin position="856"/>
        <end position="878"/>
    </location>
</feature>
<feature type="region of interest" description="Disordered" evidence="4">
    <location>
        <begin position="919"/>
        <end position="966"/>
    </location>
</feature>
<evidence type="ECO:0000256" key="3">
    <source>
        <dbReference type="PIRSR" id="PIRSR630564-2"/>
    </source>
</evidence>
<protein>
    <submittedName>
        <fullName evidence="6">Myotubularin-related protein</fullName>
    </submittedName>
</protein>
<feature type="compositionally biased region" description="Polar residues" evidence="4">
    <location>
        <begin position="865"/>
        <end position="876"/>
    </location>
</feature>
<keyword evidence="7" id="KW-1185">Reference proteome</keyword>
<evidence type="ECO:0000313" key="6">
    <source>
        <dbReference type="EMBL" id="KYQ91113.1"/>
    </source>
</evidence>
<dbReference type="PROSITE" id="PS51339">
    <property type="entry name" value="PPASE_MYOTUBULARIN"/>
    <property type="match status" value="1"/>
</dbReference>
<dbReference type="AlphaFoldDB" id="A0A151ZAY6"/>
<dbReference type="OrthoDB" id="271628at2759"/>
<feature type="binding site" evidence="3">
    <location>
        <begin position="594"/>
        <end position="595"/>
    </location>
    <ligand>
        <name>substrate</name>
    </ligand>
</feature>
<organism evidence="6 7">
    <name type="scientific">Tieghemostelium lacteum</name>
    <name type="common">Slime mold</name>
    <name type="synonym">Dictyostelium lacteum</name>
    <dbReference type="NCBI Taxonomy" id="361077"/>
    <lineage>
        <taxon>Eukaryota</taxon>
        <taxon>Amoebozoa</taxon>
        <taxon>Evosea</taxon>
        <taxon>Eumycetozoa</taxon>
        <taxon>Dictyostelia</taxon>
        <taxon>Dictyosteliales</taxon>
        <taxon>Raperosteliaceae</taxon>
        <taxon>Tieghemostelium</taxon>
    </lineage>
</organism>
<feature type="region of interest" description="Disordered" evidence="4">
    <location>
        <begin position="1"/>
        <end position="65"/>
    </location>
</feature>
<dbReference type="GO" id="GO:0004438">
    <property type="term" value="F:phosphatidylinositol-3-phosphate phosphatase activity"/>
    <property type="evidence" value="ECO:0007669"/>
    <property type="project" value="TreeGrafter"/>
</dbReference>
<feature type="compositionally biased region" description="Basic and acidic residues" evidence="4">
    <location>
        <begin position="957"/>
        <end position="966"/>
    </location>
</feature>
<dbReference type="EMBL" id="LODT01000035">
    <property type="protein sequence ID" value="KYQ91113.1"/>
    <property type="molecule type" value="Genomic_DNA"/>
</dbReference>
<dbReference type="OMA" id="YRLNFIC"/>
<dbReference type="Gene3D" id="2.30.29.30">
    <property type="entry name" value="Pleckstrin-homology domain (PH domain)/Phosphotyrosine-binding domain (PTB)"/>
    <property type="match status" value="1"/>
</dbReference>
<dbReference type="PANTHER" id="PTHR10807:SF59">
    <property type="entry name" value="PHOSPHATIDYLINOSITOL-3-PHOSPHATASE"/>
    <property type="match status" value="1"/>
</dbReference>
<feature type="active site" description="Phosphocysteine intermediate" evidence="2">
    <location>
        <position position="657"/>
    </location>
</feature>
<feature type="compositionally biased region" description="Low complexity" evidence="4">
    <location>
        <begin position="291"/>
        <end position="304"/>
    </location>
</feature>
<dbReference type="InterPro" id="IPR003595">
    <property type="entry name" value="Tyr_Pase_cat"/>
</dbReference>
<proteinExistence type="inferred from homology"/>
<dbReference type="InterPro" id="IPR029021">
    <property type="entry name" value="Prot-tyrosine_phosphatase-like"/>
</dbReference>
<dbReference type="Proteomes" id="UP000076078">
    <property type="component" value="Unassembled WGS sequence"/>
</dbReference>
<feature type="compositionally biased region" description="Low complexity" evidence="4">
    <location>
        <begin position="36"/>
        <end position="49"/>
    </location>
</feature>
<gene>
    <name evidence="6" type="ORF">DLAC_08019</name>
</gene>
<feature type="binding site" evidence="3">
    <location>
        <begin position="657"/>
        <end position="663"/>
    </location>
    <ligand>
        <name>substrate</name>
    </ligand>
</feature>
<feature type="region of interest" description="Disordered" evidence="4">
    <location>
        <begin position="289"/>
        <end position="313"/>
    </location>
</feature>
<feature type="domain" description="Myotubularin phosphatase" evidence="5">
    <location>
        <begin position="429"/>
        <end position="822"/>
    </location>
</feature>
<name>A0A151ZAY6_TIELA</name>
<dbReference type="GO" id="GO:0016020">
    <property type="term" value="C:membrane"/>
    <property type="evidence" value="ECO:0007669"/>
    <property type="project" value="TreeGrafter"/>
</dbReference>
<dbReference type="GO" id="GO:0005737">
    <property type="term" value="C:cytoplasm"/>
    <property type="evidence" value="ECO:0007669"/>
    <property type="project" value="TreeGrafter"/>
</dbReference>
<dbReference type="PANTHER" id="PTHR10807">
    <property type="entry name" value="MYOTUBULARIN-RELATED"/>
    <property type="match status" value="1"/>
</dbReference>
<dbReference type="Pfam" id="PF06602">
    <property type="entry name" value="Myotub-related"/>
    <property type="match status" value="1"/>
</dbReference>
<dbReference type="SUPFAM" id="SSF52799">
    <property type="entry name" value="(Phosphotyrosine protein) phosphatases II"/>
    <property type="match status" value="1"/>
</dbReference>
<comment type="caution">
    <text evidence="6">The sequence shown here is derived from an EMBL/GenBank/DDBJ whole genome shotgun (WGS) entry which is preliminary data.</text>
</comment>